<feature type="transmembrane region" description="Helical" evidence="12">
    <location>
        <begin position="158"/>
        <end position="179"/>
    </location>
</feature>
<evidence type="ECO:0000256" key="6">
    <source>
        <dbReference type="ARBA" id="ARBA00022824"/>
    </source>
</evidence>
<keyword evidence="10 12" id="KW-0472">Membrane</keyword>
<comment type="similarity">
    <text evidence="2">Belongs to the SEC62 family.</text>
</comment>
<dbReference type="STRING" id="13706.A0A1X2H2K8"/>
<accession>A0A1X2H2K8</accession>
<dbReference type="InterPro" id="IPR011553">
    <property type="entry name" value="Sec62_asco"/>
</dbReference>
<dbReference type="GO" id="GO:0031204">
    <property type="term" value="P:post-translational protein targeting to membrane, translocation"/>
    <property type="evidence" value="ECO:0007669"/>
    <property type="project" value="TreeGrafter"/>
</dbReference>
<feature type="transmembrane region" description="Helical" evidence="12">
    <location>
        <begin position="185"/>
        <end position="218"/>
    </location>
</feature>
<evidence type="ECO:0000256" key="10">
    <source>
        <dbReference type="ARBA" id="ARBA00023136"/>
    </source>
</evidence>
<dbReference type="InParanoid" id="A0A1X2H2K8"/>
<comment type="subcellular location">
    <subcellularLocation>
        <location evidence="1">Endoplasmic reticulum membrane</location>
        <topology evidence="1">Multi-pass membrane protein</topology>
    </subcellularLocation>
</comment>
<dbReference type="GO" id="GO:0005789">
    <property type="term" value="C:endoplasmic reticulum membrane"/>
    <property type="evidence" value="ECO:0007669"/>
    <property type="project" value="UniProtKB-SubCell"/>
</dbReference>
<keyword evidence="14" id="KW-1185">Reference proteome</keyword>
<reference evidence="13 14" key="1">
    <citation type="submission" date="2016-07" db="EMBL/GenBank/DDBJ databases">
        <title>Pervasive Adenine N6-methylation of Active Genes in Fungi.</title>
        <authorList>
            <consortium name="DOE Joint Genome Institute"/>
            <person name="Mondo S.J."/>
            <person name="Dannebaum R.O."/>
            <person name="Kuo R.C."/>
            <person name="Labutti K."/>
            <person name="Haridas S."/>
            <person name="Kuo A."/>
            <person name="Salamov A."/>
            <person name="Ahrendt S.R."/>
            <person name="Lipzen A."/>
            <person name="Sullivan W."/>
            <person name="Andreopoulos W.B."/>
            <person name="Clum A."/>
            <person name="Lindquist E."/>
            <person name="Daum C."/>
            <person name="Ramamoorthy G.K."/>
            <person name="Gryganskyi A."/>
            <person name="Culley D."/>
            <person name="Magnuson J.K."/>
            <person name="James T.Y."/>
            <person name="O'Malley M.A."/>
            <person name="Stajich J.E."/>
            <person name="Spatafora J.W."/>
            <person name="Visel A."/>
            <person name="Grigoriev I.V."/>
        </authorList>
    </citation>
    <scope>NUCLEOTIDE SEQUENCE [LARGE SCALE GENOMIC DNA]</scope>
    <source>
        <strain evidence="13 14">NRRL 2496</strain>
    </source>
</reference>
<evidence type="ECO:0000256" key="8">
    <source>
        <dbReference type="ARBA" id="ARBA00022989"/>
    </source>
</evidence>
<evidence type="ECO:0000256" key="7">
    <source>
        <dbReference type="ARBA" id="ARBA00022927"/>
    </source>
</evidence>
<protein>
    <recommendedName>
        <fullName evidence="3">Translocation protein SEC62</fullName>
    </recommendedName>
</protein>
<dbReference type="InterPro" id="IPR004728">
    <property type="entry name" value="Sec62"/>
</dbReference>
<evidence type="ECO:0000256" key="3">
    <source>
        <dbReference type="ARBA" id="ARBA00021257"/>
    </source>
</evidence>
<dbReference type="PANTHER" id="PTHR12443">
    <property type="entry name" value="TRANSLOCATION PROTEIN SEC62"/>
    <property type="match status" value="1"/>
</dbReference>
<dbReference type="OMA" id="WGWQETK"/>
<evidence type="ECO:0000256" key="9">
    <source>
        <dbReference type="ARBA" id="ARBA00023010"/>
    </source>
</evidence>
<dbReference type="NCBIfam" id="TIGR00869">
    <property type="entry name" value="sec62"/>
    <property type="match status" value="1"/>
</dbReference>
<dbReference type="Pfam" id="PF03839">
    <property type="entry name" value="Sec62"/>
    <property type="match status" value="1"/>
</dbReference>
<keyword evidence="5 12" id="KW-0812">Transmembrane</keyword>
<proteinExistence type="inferred from homology"/>
<name>A0A1X2H2K8_SYNRA</name>
<comment type="caution">
    <text evidence="13">The sequence shown here is derived from an EMBL/GenBank/DDBJ whole genome shotgun (WGS) entry which is preliminary data.</text>
</comment>
<keyword evidence="6" id="KW-0256">Endoplasmic reticulum</keyword>
<organism evidence="13 14">
    <name type="scientific">Syncephalastrum racemosum</name>
    <name type="common">Filamentous fungus</name>
    <dbReference type="NCBI Taxonomy" id="13706"/>
    <lineage>
        <taxon>Eukaryota</taxon>
        <taxon>Fungi</taxon>
        <taxon>Fungi incertae sedis</taxon>
        <taxon>Mucoromycota</taxon>
        <taxon>Mucoromycotina</taxon>
        <taxon>Mucoromycetes</taxon>
        <taxon>Mucorales</taxon>
        <taxon>Syncephalastraceae</taxon>
        <taxon>Syncephalastrum</taxon>
    </lineage>
</organism>
<evidence type="ECO:0000256" key="11">
    <source>
        <dbReference type="SAM" id="MobiDB-lite"/>
    </source>
</evidence>
<evidence type="ECO:0000256" key="1">
    <source>
        <dbReference type="ARBA" id="ARBA00004477"/>
    </source>
</evidence>
<dbReference type="AlphaFoldDB" id="A0A1X2H2K8"/>
<dbReference type="OrthoDB" id="200187at2759"/>
<feature type="compositionally biased region" description="Basic and acidic residues" evidence="11">
    <location>
        <begin position="1"/>
        <end position="17"/>
    </location>
</feature>
<keyword evidence="4" id="KW-0813">Transport</keyword>
<dbReference type="EMBL" id="MCGN01000010">
    <property type="protein sequence ID" value="ORY91979.1"/>
    <property type="molecule type" value="Genomic_DNA"/>
</dbReference>
<keyword evidence="7" id="KW-0653">Protein transport</keyword>
<dbReference type="PANTHER" id="PTHR12443:SF9">
    <property type="entry name" value="TRANSLOCATION PROTEIN SEC62"/>
    <property type="match status" value="1"/>
</dbReference>
<feature type="region of interest" description="Disordered" evidence="11">
    <location>
        <begin position="1"/>
        <end position="32"/>
    </location>
</feature>
<gene>
    <name evidence="13" type="ORF">BCR43DRAFT_479044</name>
</gene>
<keyword evidence="9" id="KW-0811">Translocation</keyword>
<dbReference type="Proteomes" id="UP000242180">
    <property type="component" value="Unassembled WGS sequence"/>
</dbReference>
<dbReference type="FunCoup" id="A0A1X2H2K8">
    <property type="interactions" value="155"/>
</dbReference>
<evidence type="ECO:0000256" key="4">
    <source>
        <dbReference type="ARBA" id="ARBA00022448"/>
    </source>
</evidence>
<sequence length="287" mass="31350">MCDDEHHDHDHGHDHGHAQPQPLPPQGGTIHVADAKKAPPFYLNLAGYLRDTGKSGIKMRQGVFNGSRVDYFKGKGAVNALLKDTYKQKVKGGEPVNTREDAIKVLNNLGRHGFILRVNRGDAIGGKGGPRILQANPQQELKEDSYYMWIWEGSQLKLYLGAVGLVITVLAAVLFPLWPESLRLGVWYLSVAVLGLLGVFFGIAVVRLIFYLITIVFLPRGIWMFPNLFEDVGVIESFIPFWAWDEPKKSKKAKPSVTQEATSAAAAAAGVAADPAPVAAAATTEKE</sequence>
<keyword evidence="8 12" id="KW-1133">Transmembrane helix</keyword>
<evidence type="ECO:0000313" key="13">
    <source>
        <dbReference type="EMBL" id="ORY91979.1"/>
    </source>
</evidence>
<evidence type="ECO:0000313" key="14">
    <source>
        <dbReference type="Proteomes" id="UP000242180"/>
    </source>
</evidence>
<evidence type="ECO:0000256" key="2">
    <source>
        <dbReference type="ARBA" id="ARBA00010604"/>
    </source>
</evidence>
<evidence type="ECO:0000256" key="12">
    <source>
        <dbReference type="SAM" id="Phobius"/>
    </source>
</evidence>
<evidence type="ECO:0000256" key="5">
    <source>
        <dbReference type="ARBA" id="ARBA00022692"/>
    </source>
</evidence>